<proteinExistence type="predicted"/>
<evidence type="ECO:0000313" key="2">
    <source>
        <dbReference type="Proteomes" id="UP001187315"/>
    </source>
</evidence>
<evidence type="ECO:0000313" key="1">
    <source>
        <dbReference type="EMBL" id="KAK2825116.1"/>
    </source>
</evidence>
<dbReference type="EMBL" id="JAVHJS010000020">
    <property type="protein sequence ID" value="KAK2825116.1"/>
    <property type="molecule type" value="Genomic_DNA"/>
</dbReference>
<sequence>MKQVSTVNGAVPEVSSWLMTSAKQRIQRLMGIQNLIASVQTCLCWNAVSNALYFQTPTGMTGLQRLKLEECLYLNNIC</sequence>
<dbReference type="AlphaFoldDB" id="A0AA88LVL9"/>
<organism evidence="1 2">
    <name type="scientific">Tachysurus vachellii</name>
    <name type="common">Darkbarbel catfish</name>
    <name type="synonym">Pelteobagrus vachellii</name>
    <dbReference type="NCBI Taxonomy" id="175792"/>
    <lineage>
        <taxon>Eukaryota</taxon>
        <taxon>Metazoa</taxon>
        <taxon>Chordata</taxon>
        <taxon>Craniata</taxon>
        <taxon>Vertebrata</taxon>
        <taxon>Euteleostomi</taxon>
        <taxon>Actinopterygii</taxon>
        <taxon>Neopterygii</taxon>
        <taxon>Teleostei</taxon>
        <taxon>Ostariophysi</taxon>
        <taxon>Siluriformes</taxon>
        <taxon>Bagridae</taxon>
        <taxon>Tachysurus</taxon>
    </lineage>
</organism>
<keyword evidence="2" id="KW-1185">Reference proteome</keyword>
<accession>A0AA88LVL9</accession>
<comment type="caution">
    <text evidence="1">The sequence shown here is derived from an EMBL/GenBank/DDBJ whole genome shotgun (WGS) entry which is preliminary data.</text>
</comment>
<name>A0AA88LVL9_TACVA</name>
<dbReference type="Proteomes" id="UP001187315">
    <property type="component" value="Unassembled WGS sequence"/>
</dbReference>
<gene>
    <name evidence="1" type="ORF">Q7C36_019043</name>
</gene>
<protein>
    <submittedName>
        <fullName evidence="1">Uncharacterized protein</fullName>
    </submittedName>
</protein>
<reference evidence="1" key="1">
    <citation type="submission" date="2023-08" db="EMBL/GenBank/DDBJ databases">
        <title>Pelteobagrus vachellii genome.</title>
        <authorList>
            <person name="Liu H."/>
        </authorList>
    </citation>
    <scope>NUCLEOTIDE SEQUENCE</scope>
    <source>
        <strain evidence="1">PRFRI_2022a</strain>
        <tissue evidence="1">Muscle</tissue>
    </source>
</reference>